<comment type="caution">
    <text evidence="1">The sequence shown here is derived from an EMBL/GenBank/DDBJ whole genome shotgun (WGS) entry which is preliminary data.</text>
</comment>
<dbReference type="Proteomes" id="UP001060085">
    <property type="component" value="Linkage Group LG08"/>
</dbReference>
<evidence type="ECO:0000313" key="1">
    <source>
        <dbReference type="EMBL" id="KAI5647759.1"/>
    </source>
</evidence>
<organism evidence="1 2">
    <name type="scientific">Catharanthus roseus</name>
    <name type="common">Madagascar periwinkle</name>
    <name type="synonym">Vinca rosea</name>
    <dbReference type="NCBI Taxonomy" id="4058"/>
    <lineage>
        <taxon>Eukaryota</taxon>
        <taxon>Viridiplantae</taxon>
        <taxon>Streptophyta</taxon>
        <taxon>Embryophyta</taxon>
        <taxon>Tracheophyta</taxon>
        <taxon>Spermatophyta</taxon>
        <taxon>Magnoliopsida</taxon>
        <taxon>eudicotyledons</taxon>
        <taxon>Gunneridae</taxon>
        <taxon>Pentapetalae</taxon>
        <taxon>asterids</taxon>
        <taxon>lamiids</taxon>
        <taxon>Gentianales</taxon>
        <taxon>Apocynaceae</taxon>
        <taxon>Rauvolfioideae</taxon>
        <taxon>Vinceae</taxon>
        <taxon>Catharanthinae</taxon>
        <taxon>Catharanthus</taxon>
    </lineage>
</organism>
<accession>A0ACB9ZKY7</accession>
<gene>
    <name evidence="1" type="ORF">M9H77_33764</name>
</gene>
<sequence length="580" mass="64252">MGSVSSEEGSDQQSERCGSYSVSADVSESESSSSFTCRRYDGASSSMASSPLATTWNIGGMSAFPLQMPPPPSLLFPVIAGKDVLVWGGKPEKREADLSEIEMMKERFAKLLLGEDMSGGGKGVCTALAISNAITNLSATVFGELWRLEPLAPQKKAMWCREMDWLLCVSDSIVELVPSIQQFPGGGTYEVMETRPRSDLYMNLPALKKLDAMLISILEGFRDTEFWYVDRGIFVTDADRCDSFAPGVASGRPSVRQEDKWWLPCPKVPQKGLSEDARKRLQQCRDCTNQILKAALAINSNVLTEMEIPIAYVDTLPKSGKACLGDIIYRYVTAEQFSPECLLDCLDLSSEHHTLEVANRIEAAVHVWRLKDRKRHHNHPKPKRRSWGGKVKGLVADGEKNQSLAQRAETLLHSLKLRFPGLPQTALDMSKIQYNKDVGQSILESYSRVMESLAFNVMARIDDVLYVDDATKRSNAVESMSFFNRGGMNGLPIQKKMSPSPFSIQHSPYASPFATPTFCLSPPLTGSPGRPVSPLTNKNGQKGSHNHKVEKVRPCDMDKLWSYAGNLSARRISENVPERD</sequence>
<reference evidence="2" key="1">
    <citation type="journal article" date="2023" name="Nat. Plants">
        <title>Single-cell RNA sequencing provides a high-resolution roadmap for understanding the multicellular compartmentation of specialized metabolism.</title>
        <authorList>
            <person name="Sun S."/>
            <person name="Shen X."/>
            <person name="Li Y."/>
            <person name="Li Y."/>
            <person name="Wang S."/>
            <person name="Li R."/>
            <person name="Zhang H."/>
            <person name="Shen G."/>
            <person name="Guo B."/>
            <person name="Wei J."/>
            <person name="Xu J."/>
            <person name="St-Pierre B."/>
            <person name="Chen S."/>
            <person name="Sun C."/>
        </authorList>
    </citation>
    <scope>NUCLEOTIDE SEQUENCE [LARGE SCALE GENOMIC DNA]</scope>
</reference>
<proteinExistence type="predicted"/>
<evidence type="ECO:0000313" key="2">
    <source>
        <dbReference type="Proteomes" id="UP001060085"/>
    </source>
</evidence>
<name>A0ACB9ZKY7_CATRO</name>
<keyword evidence="2" id="KW-1185">Reference proteome</keyword>
<dbReference type="EMBL" id="CM044708">
    <property type="protein sequence ID" value="KAI5647759.1"/>
    <property type="molecule type" value="Genomic_DNA"/>
</dbReference>
<protein>
    <submittedName>
        <fullName evidence="1">Uncharacterized protein</fullName>
    </submittedName>
</protein>